<dbReference type="SMART" id="SM00052">
    <property type="entry name" value="EAL"/>
    <property type="match status" value="1"/>
</dbReference>
<dbReference type="GO" id="GO:0071111">
    <property type="term" value="F:cyclic-guanylate-specific phosphodiesterase activity"/>
    <property type="evidence" value="ECO:0007669"/>
    <property type="project" value="InterPro"/>
</dbReference>
<dbReference type="eggNOG" id="COG5001">
    <property type="taxonomic scope" value="Bacteria"/>
</dbReference>
<dbReference type="Proteomes" id="UP000008632">
    <property type="component" value="Chromosome"/>
</dbReference>
<feature type="transmembrane region" description="Helical" evidence="1">
    <location>
        <begin position="126"/>
        <end position="145"/>
    </location>
</feature>
<feature type="transmembrane region" description="Helical" evidence="1">
    <location>
        <begin position="60"/>
        <end position="79"/>
    </location>
</feature>
<evidence type="ECO:0000256" key="1">
    <source>
        <dbReference type="SAM" id="Phobius"/>
    </source>
</evidence>
<feature type="transmembrane region" description="Helical" evidence="1">
    <location>
        <begin position="176"/>
        <end position="195"/>
    </location>
</feature>
<dbReference type="InterPro" id="IPR043128">
    <property type="entry name" value="Rev_trsase/Diguanyl_cyclase"/>
</dbReference>
<evidence type="ECO:0000259" key="3">
    <source>
        <dbReference type="PROSITE" id="PS50887"/>
    </source>
</evidence>
<dbReference type="CDD" id="cd01948">
    <property type="entry name" value="EAL"/>
    <property type="match status" value="1"/>
</dbReference>
<dbReference type="PANTHER" id="PTHR33121">
    <property type="entry name" value="CYCLIC DI-GMP PHOSPHODIESTERASE PDEF"/>
    <property type="match status" value="1"/>
</dbReference>
<feature type="domain" description="EAL" evidence="2">
    <location>
        <begin position="394"/>
        <end position="644"/>
    </location>
</feature>
<dbReference type="PROSITE" id="PS50883">
    <property type="entry name" value="EAL"/>
    <property type="match status" value="1"/>
</dbReference>
<dbReference type="Gene3D" id="3.30.70.270">
    <property type="match status" value="1"/>
</dbReference>
<evidence type="ECO:0000313" key="4">
    <source>
        <dbReference type="EMBL" id="ADV28851.1"/>
    </source>
</evidence>
<dbReference type="InterPro" id="IPR050706">
    <property type="entry name" value="Cyclic-di-GMP_PDE-like"/>
</dbReference>
<dbReference type="PANTHER" id="PTHR33121:SF71">
    <property type="entry name" value="OXYGEN SENSOR PROTEIN DOSP"/>
    <property type="match status" value="1"/>
</dbReference>
<dbReference type="EMBL" id="CP002446">
    <property type="protein sequence ID" value="ADV28851.1"/>
    <property type="molecule type" value="Genomic_DNA"/>
</dbReference>
<sequence length="651" mass="71251">MPTAGPIARLRELVSVTSAEPALLKAQYRAFAGQLPLMYVVLAANTWLLASTHIGHAPAWLTVAVPVLLTMAAAARCTHWYRRRGKGAPDAAEAQRALRWTGRLALAMALAFTLWALALYPYGDAWTRSHVAFYLATTSLVILLCMMHVRPAMLSVALVFNGGFVLFFALTGQATFVAMAAAMATMTLVFIYTLLRQYRRFTDLVGERLRAERLGAENLRLANLDSLTRLPNRRAFFTALSRACERADQRRTRLAVGIIDLDGFKPINDLHGHAAGDRLLKQVGKRLAQLADAHVHLARLGGDEFAMIAEDLGDDEAYVAFARQVCARLREPFQLQDLSLHVTATMGLVLYPDLAGHAEDLYERADYALYHGKREHRGGVSLFSADHHRRIQHEAAIEQALRNADLEAQLTVAFQPIMCVASGAPLAFEALARWCHPKLGQVPPADFIPVAERTGLVHRVTRILLAKALAEAVHWPEAVGLSFNLSMHDLGSAEDLSGLLELIRASGVHPARIDMEITETAILNDTAQMQRAAGLLRGLGCGVSLDDFGTGFSSLSQLLALPLTKIKIDRRFVTGIQDKPTSMKIVRSLLALSRDMELGCVIEGVETADELAVLQELGGNLMQGYLFARPMPPEAVAGWLRHSLPALAARP</sequence>
<dbReference type="AlphaFoldDB" id="E6WXI5"/>
<feature type="transmembrane region" description="Helical" evidence="1">
    <location>
        <begin position="152"/>
        <end position="170"/>
    </location>
</feature>
<keyword evidence="1" id="KW-1133">Transmembrane helix</keyword>
<dbReference type="Gene3D" id="3.20.20.450">
    <property type="entry name" value="EAL domain"/>
    <property type="match status" value="1"/>
</dbReference>
<dbReference type="HOGENOM" id="CLU_000445_70_49_6"/>
<organism evidence="4 5">
    <name type="scientific">Pseudoxanthomonas suwonensis (strain 11-1)</name>
    <dbReference type="NCBI Taxonomy" id="743721"/>
    <lineage>
        <taxon>Bacteria</taxon>
        <taxon>Pseudomonadati</taxon>
        <taxon>Pseudomonadota</taxon>
        <taxon>Gammaproteobacteria</taxon>
        <taxon>Lysobacterales</taxon>
        <taxon>Lysobacteraceae</taxon>
        <taxon>Pseudoxanthomonas</taxon>
    </lineage>
</organism>
<evidence type="ECO:0000259" key="2">
    <source>
        <dbReference type="PROSITE" id="PS50883"/>
    </source>
</evidence>
<keyword evidence="1" id="KW-0472">Membrane</keyword>
<feature type="transmembrane region" description="Helical" evidence="1">
    <location>
        <begin position="35"/>
        <end position="54"/>
    </location>
</feature>
<dbReference type="CDD" id="cd01949">
    <property type="entry name" value="GGDEF"/>
    <property type="match status" value="1"/>
</dbReference>
<dbReference type="InterPro" id="IPR001633">
    <property type="entry name" value="EAL_dom"/>
</dbReference>
<dbReference type="Pfam" id="PF00990">
    <property type="entry name" value="GGDEF"/>
    <property type="match status" value="1"/>
</dbReference>
<dbReference type="InterPro" id="IPR000160">
    <property type="entry name" value="GGDEF_dom"/>
</dbReference>
<feature type="domain" description="GGDEF" evidence="3">
    <location>
        <begin position="252"/>
        <end position="385"/>
    </location>
</feature>
<name>E6WXI5_PSEUU</name>
<evidence type="ECO:0000313" key="5">
    <source>
        <dbReference type="Proteomes" id="UP000008632"/>
    </source>
</evidence>
<dbReference type="SUPFAM" id="SSF55073">
    <property type="entry name" value="Nucleotide cyclase"/>
    <property type="match status" value="1"/>
</dbReference>
<keyword evidence="5" id="KW-1185">Reference proteome</keyword>
<dbReference type="InterPro" id="IPR035919">
    <property type="entry name" value="EAL_sf"/>
</dbReference>
<keyword evidence="1" id="KW-0812">Transmembrane</keyword>
<protein>
    <submittedName>
        <fullName evidence="4">Diguanylate cyclase/phosphodiesterase</fullName>
    </submittedName>
</protein>
<dbReference type="STRING" id="743721.Psesu_3028"/>
<dbReference type="KEGG" id="psu:Psesu_3028"/>
<dbReference type="PROSITE" id="PS50887">
    <property type="entry name" value="GGDEF"/>
    <property type="match status" value="1"/>
</dbReference>
<dbReference type="SUPFAM" id="SSF141868">
    <property type="entry name" value="EAL domain-like"/>
    <property type="match status" value="1"/>
</dbReference>
<feature type="transmembrane region" description="Helical" evidence="1">
    <location>
        <begin position="100"/>
        <end position="120"/>
    </location>
</feature>
<dbReference type="SMART" id="SM00267">
    <property type="entry name" value="GGDEF"/>
    <property type="match status" value="1"/>
</dbReference>
<accession>E6WXI5</accession>
<dbReference type="NCBIfam" id="TIGR00254">
    <property type="entry name" value="GGDEF"/>
    <property type="match status" value="1"/>
</dbReference>
<dbReference type="Pfam" id="PF00563">
    <property type="entry name" value="EAL"/>
    <property type="match status" value="1"/>
</dbReference>
<dbReference type="InterPro" id="IPR029787">
    <property type="entry name" value="Nucleotide_cyclase"/>
</dbReference>
<proteinExistence type="predicted"/>
<gene>
    <name evidence="4" type="ordered locus">Psesu_3028</name>
</gene>
<reference evidence="4 5" key="1">
    <citation type="submission" date="2011-01" db="EMBL/GenBank/DDBJ databases">
        <title>Complete sequence of Pseudoxanthomonas suwonensis 11-1.</title>
        <authorList>
            <consortium name="US DOE Joint Genome Institute"/>
            <person name="Lucas S."/>
            <person name="Copeland A."/>
            <person name="Lapidus A."/>
            <person name="Cheng J.-F."/>
            <person name="Goodwin L."/>
            <person name="Pitluck S."/>
            <person name="Teshima H."/>
            <person name="Detter J.C."/>
            <person name="Han C."/>
            <person name="Tapia R."/>
            <person name="Land M."/>
            <person name="Hauser L."/>
            <person name="Kyrpides N."/>
            <person name="Ivanova N."/>
            <person name="Ovchinnikova G."/>
            <person name="Siebers A.K."/>
            <person name="Allgaier M."/>
            <person name="Thelen M.P."/>
            <person name="Hugenholtz P."/>
            <person name="Gladden J."/>
            <person name="Woyke T."/>
        </authorList>
    </citation>
    <scope>NUCLEOTIDE SEQUENCE [LARGE SCALE GENOMIC DNA]</scope>
    <source>
        <strain evidence="5">11-1</strain>
    </source>
</reference>